<dbReference type="SUPFAM" id="SSF56112">
    <property type="entry name" value="Protein kinase-like (PK-like)"/>
    <property type="match status" value="1"/>
</dbReference>
<dbReference type="RefSeq" id="WP_089749580.1">
    <property type="nucleotide sequence ID" value="NZ_FOOG01000002.1"/>
</dbReference>
<evidence type="ECO:0000313" key="2">
    <source>
        <dbReference type="EMBL" id="SFF57532.1"/>
    </source>
</evidence>
<keyword evidence="2" id="KW-0808">Transferase</keyword>
<dbReference type="GO" id="GO:0004672">
    <property type="term" value="F:protein kinase activity"/>
    <property type="evidence" value="ECO:0007669"/>
    <property type="project" value="InterPro"/>
</dbReference>
<protein>
    <submittedName>
        <fullName evidence="2">Aminoglycoside 2''-phosphotransferase</fullName>
    </submittedName>
</protein>
<dbReference type="EMBL" id="FOOG01000002">
    <property type="protein sequence ID" value="SFF57532.1"/>
    <property type="molecule type" value="Genomic_DNA"/>
</dbReference>
<organism evidence="2 3">
    <name type="scientific">Halobacillus alkaliphilus</name>
    <dbReference type="NCBI Taxonomy" id="396056"/>
    <lineage>
        <taxon>Bacteria</taxon>
        <taxon>Bacillati</taxon>
        <taxon>Bacillota</taxon>
        <taxon>Bacilli</taxon>
        <taxon>Bacillales</taxon>
        <taxon>Bacillaceae</taxon>
        <taxon>Halobacillus</taxon>
    </lineage>
</organism>
<dbReference type="OrthoDB" id="3806873at2"/>
<name>A0A1I2JRW7_9BACI</name>
<evidence type="ECO:0000313" key="3">
    <source>
        <dbReference type="Proteomes" id="UP000198897"/>
    </source>
</evidence>
<evidence type="ECO:0000259" key="1">
    <source>
        <dbReference type="Pfam" id="PF01636"/>
    </source>
</evidence>
<accession>A0A1I2JRW7</accession>
<dbReference type="PROSITE" id="PS00109">
    <property type="entry name" value="PROTEIN_KINASE_TYR"/>
    <property type="match status" value="1"/>
</dbReference>
<dbReference type="Gene3D" id="3.90.1200.10">
    <property type="match status" value="1"/>
</dbReference>
<dbReference type="Pfam" id="PF01636">
    <property type="entry name" value="APH"/>
    <property type="match status" value="1"/>
</dbReference>
<dbReference type="Gene3D" id="3.30.200.20">
    <property type="entry name" value="Phosphorylase Kinase, domain 1"/>
    <property type="match status" value="1"/>
</dbReference>
<dbReference type="InterPro" id="IPR008266">
    <property type="entry name" value="Tyr_kinase_AS"/>
</dbReference>
<feature type="domain" description="Aminoglycoside phosphotransferase" evidence="1">
    <location>
        <begin position="24"/>
        <end position="241"/>
    </location>
</feature>
<dbReference type="AlphaFoldDB" id="A0A1I2JRW7"/>
<dbReference type="InterPro" id="IPR051678">
    <property type="entry name" value="AGP_Transferase"/>
</dbReference>
<dbReference type="InterPro" id="IPR011009">
    <property type="entry name" value="Kinase-like_dom_sf"/>
</dbReference>
<dbReference type="Proteomes" id="UP000198897">
    <property type="component" value="Unassembled WGS sequence"/>
</dbReference>
<dbReference type="PANTHER" id="PTHR21310">
    <property type="entry name" value="AMINOGLYCOSIDE PHOSPHOTRANSFERASE-RELATED-RELATED"/>
    <property type="match status" value="1"/>
</dbReference>
<reference evidence="3" key="1">
    <citation type="submission" date="2016-10" db="EMBL/GenBank/DDBJ databases">
        <authorList>
            <person name="Varghese N."/>
            <person name="Submissions S."/>
        </authorList>
    </citation>
    <scope>NUCLEOTIDE SEQUENCE [LARGE SCALE GENOMIC DNA]</scope>
    <source>
        <strain evidence="3">FP5</strain>
    </source>
</reference>
<gene>
    <name evidence="2" type="ORF">SAMN05216353_10279</name>
</gene>
<dbReference type="PANTHER" id="PTHR21310:SF42">
    <property type="entry name" value="BIFUNCTIONAL AAC_APH"/>
    <property type="match status" value="1"/>
</dbReference>
<proteinExistence type="predicted"/>
<dbReference type="InterPro" id="IPR002575">
    <property type="entry name" value="Aminoglycoside_PTrfase"/>
</dbReference>
<keyword evidence="3" id="KW-1185">Reference proteome</keyword>
<sequence>MLEKEMVKIIKASYPNLPVQEVNLNTKGWDNDVLIVNKDVVFRFPKTLEIRKKVLKEASILKLLKTKDPLVRIPNYELVYRDGEFVGVTYSYLKGSSLSECKEDNIHDNLDNAVLIGDFLTKLHTIDLSEIGDIGRIHTDAYWDNLYKSVKDHILPNINRSIQKEVEDLFEQFLCADQVPINTIIHGDLTTSNIIYNHEENVINGVIDFTDTQWGDPAFDFAGLYWSYGPGFTKEVLASYRTEEDKESLFERVQSFYGLQPIFHNVLFAIENNQTINWDTAFERFTYLHSFRSS</sequence>